<feature type="non-terminal residue" evidence="1">
    <location>
        <position position="1"/>
    </location>
</feature>
<organism evidence="1 2">
    <name type="scientific">Sphaeroforma arctica JP610</name>
    <dbReference type="NCBI Taxonomy" id="667725"/>
    <lineage>
        <taxon>Eukaryota</taxon>
        <taxon>Ichthyosporea</taxon>
        <taxon>Ichthyophonida</taxon>
        <taxon>Sphaeroforma</taxon>
    </lineage>
</organism>
<dbReference type="GO" id="GO:0016791">
    <property type="term" value="F:phosphatase activity"/>
    <property type="evidence" value="ECO:0007669"/>
    <property type="project" value="TreeGrafter"/>
</dbReference>
<dbReference type="SUPFAM" id="SSF53254">
    <property type="entry name" value="Phosphoglycerate mutase-like"/>
    <property type="match status" value="1"/>
</dbReference>
<evidence type="ECO:0000313" key="1">
    <source>
        <dbReference type="EMBL" id="KNC76366.1"/>
    </source>
</evidence>
<dbReference type="Proteomes" id="UP000054560">
    <property type="component" value="Unassembled WGS sequence"/>
</dbReference>
<accession>A0A0L0FIR1</accession>
<dbReference type="RefSeq" id="XP_014150268.1">
    <property type="nucleotide sequence ID" value="XM_014294793.1"/>
</dbReference>
<dbReference type="OrthoDB" id="496981at2759"/>
<dbReference type="AlphaFoldDB" id="A0A0L0FIR1"/>
<dbReference type="GO" id="GO:0005737">
    <property type="term" value="C:cytoplasm"/>
    <property type="evidence" value="ECO:0007669"/>
    <property type="project" value="TreeGrafter"/>
</dbReference>
<sequence length="121" mass="14192">YTRKVPFVAYEGVRERYGVHPCDKRRTVEVLQPEFPHVDFTHIDVGEDSLWTPTRETEENVKLRVLAFLKFLGTRAETSIAVVSHNDFLSTFFNVIEGPDSLRGRFYNCERRTVVLTTRWQ</sequence>
<protein>
    <recommendedName>
        <fullName evidence="3">Phosphoglycerate mutase</fullName>
    </recommendedName>
</protein>
<evidence type="ECO:0000313" key="2">
    <source>
        <dbReference type="Proteomes" id="UP000054560"/>
    </source>
</evidence>
<keyword evidence="2" id="KW-1185">Reference proteome</keyword>
<dbReference type="GeneID" id="25911633"/>
<reference evidence="1 2" key="1">
    <citation type="submission" date="2011-02" db="EMBL/GenBank/DDBJ databases">
        <title>The Genome Sequence of Sphaeroforma arctica JP610.</title>
        <authorList>
            <consortium name="The Broad Institute Genome Sequencing Platform"/>
            <person name="Russ C."/>
            <person name="Cuomo C."/>
            <person name="Young S.K."/>
            <person name="Zeng Q."/>
            <person name="Gargeya S."/>
            <person name="Alvarado L."/>
            <person name="Berlin A."/>
            <person name="Chapman S.B."/>
            <person name="Chen Z."/>
            <person name="Freedman E."/>
            <person name="Gellesch M."/>
            <person name="Goldberg J."/>
            <person name="Griggs A."/>
            <person name="Gujja S."/>
            <person name="Heilman E."/>
            <person name="Heiman D."/>
            <person name="Howarth C."/>
            <person name="Mehta T."/>
            <person name="Neiman D."/>
            <person name="Pearson M."/>
            <person name="Roberts A."/>
            <person name="Saif S."/>
            <person name="Shea T."/>
            <person name="Shenoy N."/>
            <person name="Sisk P."/>
            <person name="Stolte C."/>
            <person name="Sykes S."/>
            <person name="White J."/>
            <person name="Yandava C."/>
            <person name="Burger G."/>
            <person name="Gray M.W."/>
            <person name="Holland P.W.H."/>
            <person name="King N."/>
            <person name="Lang F.B.F."/>
            <person name="Roger A.J."/>
            <person name="Ruiz-Trillo I."/>
            <person name="Haas B."/>
            <person name="Nusbaum C."/>
            <person name="Birren B."/>
        </authorList>
    </citation>
    <scope>NUCLEOTIDE SEQUENCE [LARGE SCALE GENOMIC DNA]</scope>
    <source>
        <strain evidence="1 2">JP610</strain>
    </source>
</reference>
<dbReference type="PANTHER" id="PTHR48100">
    <property type="entry name" value="BROAD-SPECIFICITY PHOSPHATASE YOR283W-RELATED"/>
    <property type="match status" value="1"/>
</dbReference>
<dbReference type="InterPro" id="IPR050275">
    <property type="entry name" value="PGM_Phosphatase"/>
</dbReference>
<proteinExistence type="predicted"/>
<evidence type="ECO:0008006" key="3">
    <source>
        <dbReference type="Google" id="ProtNLM"/>
    </source>
</evidence>
<dbReference type="EMBL" id="KQ243137">
    <property type="protein sequence ID" value="KNC76366.1"/>
    <property type="molecule type" value="Genomic_DNA"/>
</dbReference>
<dbReference type="Gene3D" id="3.40.50.1240">
    <property type="entry name" value="Phosphoglycerate mutase-like"/>
    <property type="match status" value="1"/>
</dbReference>
<gene>
    <name evidence="1" type="ORF">SARC_11129</name>
</gene>
<dbReference type="PANTHER" id="PTHR48100:SF1">
    <property type="entry name" value="HISTIDINE PHOSPHATASE FAMILY PROTEIN-RELATED"/>
    <property type="match status" value="1"/>
</dbReference>
<dbReference type="eggNOG" id="KOG4754">
    <property type="taxonomic scope" value="Eukaryota"/>
</dbReference>
<name>A0A0L0FIR1_9EUKA</name>
<dbReference type="InterPro" id="IPR029033">
    <property type="entry name" value="His_PPase_superfam"/>
</dbReference>